<dbReference type="Pfam" id="PF01596">
    <property type="entry name" value="Methyltransf_3"/>
    <property type="match status" value="1"/>
</dbReference>
<evidence type="ECO:0000313" key="5">
    <source>
        <dbReference type="Proteomes" id="UP000195607"/>
    </source>
</evidence>
<evidence type="ECO:0000256" key="1">
    <source>
        <dbReference type="ARBA" id="ARBA00022603"/>
    </source>
</evidence>
<gene>
    <name evidence="4" type="ORF">CSP5_0952</name>
</gene>
<proteinExistence type="predicted"/>
<dbReference type="SUPFAM" id="SSF53335">
    <property type="entry name" value="S-adenosyl-L-methionine-dependent methyltransferases"/>
    <property type="match status" value="1"/>
</dbReference>
<dbReference type="Proteomes" id="UP000195607">
    <property type="component" value="Chromosome I"/>
</dbReference>
<dbReference type="AlphaFoldDB" id="A0A1N5UGK2"/>
<dbReference type="InterPro" id="IPR002935">
    <property type="entry name" value="SAM_O-MeTrfase"/>
</dbReference>
<dbReference type="GO" id="GO:0032259">
    <property type="term" value="P:methylation"/>
    <property type="evidence" value="ECO:0007669"/>
    <property type="project" value="UniProtKB-KW"/>
</dbReference>
<dbReference type="InterPro" id="IPR029063">
    <property type="entry name" value="SAM-dependent_MTases_sf"/>
</dbReference>
<sequence length="221" mass="24782">MNNEKKWENVEEFINKKVVKPSLFLSDTLEVSQREGLPSINVQAPEGKLMSILVRSINAKRALEIGVLGGYSGLWILSGMKNGKLVGLEKSEKHATIATENFIRAGYGEDVNIIVGEALTSLNNMIKEHVQAFDFILIDADKKPYLHYFERAMELSHPGTIIYIDNMVWNGEIINSENESDDNAGIKRLYDHLEIEERVEATVIQTVGSKGYDGFAVLRVL</sequence>
<dbReference type="PANTHER" id="PTHR10509:SF14">
    <property type="entry name" value="CAFFEOYL-COA O-METHYLTRANSFERASE 3-RELATED"/>
    <property type="match status" value="1"/>
</dbReference>
<dbReference type="RefSeq" id="WP_021788747.1">
    <property type="nucleotide sequence ID" value="NZ_LT671858.1"/>
</dbReference>
<dbReference type="PROSITE" id="PS51682">
    <property type="entry name" value="SAM_OMT_I"/>
    <property type="match status" value="1"/>
</dbReference>
<evidence type="ECO:0000313" key="4">
    <source>
        <dbReference type="EMBL" id="SIM59780.1"/>
    </source>
</evidence>
<dbReference type="GO" id="GO:0008171">
    <property type="term" value="F:O-methyltransferase activity"/>
    <property type="evidence" value="ECO:0007669"/>
    <property type="project" value="InterPro"/>
</dbReference>
<evidence type="ECO:0000256" key="3">
    <source>
        <dbReference type="ARBA" id="ARBA00022691"/>
    </source>
</evidence>
<accession>A0A1N5UGK2</accession>
<protein>
    <submittedName>
        <fullName evidence="4">O-methyltransferase</fullName>
    </submittedName>
</protein>
<dbReference type="GO" id="GO:0008757">
    <property type="term" value="F:S-adenosylmethionine-dependent methyltransferase activity"/>
    <property type="evidence" value="ECO:0007669"/>
    <property type="project" value="TreeGrafter"/>
</dbReference>
<dbReference type="EMBL" id="LT671858">
    <property type="protein sequence ID" value="SIM59780.1"/>
    <property type="molecule type" value="Genomic_DNA"/>
</dbReference>
<dbReference type="PANTHER" id="PTHR10509">
    <property type="entry name" value="O-METHYLTRANSFERASE-RELATED"/>
    <property type="match status" value="1"/>
</dbReference>
<organism evidence="4 5">
    <name type="scientific">Cuniculiplasma divulgatum</name>
    <dbReference type="NCBI Taxonomy" id="1673428"/>
    <lineage>
        <taxon>Archaea</taxon>
        <taxon>Methanobacteriati</taxon>
        <taxon>Thermoplasmatota</taxon>
        <taxon>Thermoplasmata</taxon>
        <taxon>Thermoplasmatales</taxon>
        <taxon>Cuniculiplasmataceae</taxon>
        <taxon>Cuniculiplasma</taxon>
    </lineage>
</organism>
<dbReference type="Gene3D" id="3.40.50.150">
    <property type="entry name" value="Vaccinia Virus protein VP39"/>
    <property type="match status" value="1"/>
</dbReference>
<keyword evidence="1 4" id="KW-0489">Methyltransferase</keyword>
<name>A0A1N5UGK2_9ARCH</name>
<keyword evidence="2 4" id="KW-0808">Transferase</keyword>
<dbReference type="InterPro" id="IPR050362">
    <property type="entry name" value="Cation-dep_OMT"/>
</dbReference>
<reference evidence="4 5" key="1">
    <citation type="submission" date="2016-04" db="EMBL/GenBank/DDBJ databases">
        <authorList>
            <person name="Evans L.H."/>
            <person name="Alamgir A."/>
            <person name="Owens N."/>
            <person name="Weber N.D."/>
            <person name="Virtaneva K."/>
            <person name="Barbian K."/>
            <person name="Babar A."/>
            <person name="Rosenke K."/>
        </authorList>
    </citation>
    <scope>NUCLEOTIDE SEQUENCE [LARGE SCALE GENOMIC DNA]</scope>
    <source>
        <strain evidence="5">S5(T) (JCM 30642 \VKM B-2941)</strain>
    </source>
</reference>
<dbReference type="GeneID" id="41588221"/>
<keyword evidence="3" id="KW-0949">S-adenosyl-L-methionine</keyword>
<evidence type="ECO:0000256" key="2">
    <source>
        <dbReference type="ARBA" id="ARBA00022679"/>
    </source>
</evidence>